<feature type="transmembrane region" description="Helical" evidence="1">
    <location>
        <begin position="6"/>
        <end position="23"/>
    </location>
</feature>
<sequence length="77" mass="8237">MQEKPIRTLVAGVIILAFFGTWLGMEWTGREADTLILLGAVAIVLGAGYHLWDDSMGEGVAAAQELQGDEESSDEGE</sequence>
<comment type="caution">
    <text evidence="2">The sequence shown here is derived from an EMBL/GenBank/DDBJ whole genome shotgun (WGS) entry which is preliminary data.</text>
</comment>
<keyword evidence="1" id="KW-0472">Membrane</keyword>
<dbReference type="EMBL" id="JBHTBL010000001">
    <property type="protein sequence ID" value="MFC7323232.1"/>
    <property type="molecule type" value="Genomic_DNA"/>
</dbReference>
<accession>A0ABD6AH10</accession>
<reference evidence="2 3" key="1">
    <citation type="journal article" date="2019" name="Int. J. Syst. Evol. Microbiol.">
        <title>The Global Catalogue of Microorganisms (GCM) 10K type strain sequencing project: providing services to taxonomists for standard genome sequencing and annotation.</title>
        <authorList>
            <consortium name="The Broad Institute Genomics Platform"/>
            <consortium name="The Broad Institute Genome Sequencing Center for Infectious Disease"/>
            <person name="Wu L."/>
            <person name="Ma J."/>
        </authorList>
    </citation>
    <scope>NUCLEOTIDE SEQUENCE [LARGE SCALE GENOMIC DNA]</scope>
    <source>
        <strain evidence="2 3">CGMCC 1.12554</strain>
    </source>
</reference>
<dbReference type="RefSeq" id="WP_256407332.1">
    <property type="nucleotide sequence ID" value="NZ_JANHDN010000001.1"/>
</dbReference>
<evidence type="ECO:0000256" key="1">
    <source>
        <dbReference type="SAM" id="Phobius"/>
    </source>
</evidence>
<keyword evidence="1" id="KW-0812">Transmembrane</keyword>
<evidence type="ECO:0000313" key="3">
    <source>
        <dbReference type="Proteomes" id="UP001596545"/>
    </source>
</evidence>
<organism evidence="2 3">
    <name type="scientific">Halorubrum rutilum</name>
    <dbReference type="NCBI Taxonomy" id="1364933"/>
    <lineage>
        <taxon>Archaea</taxon>
        <taxon>Methanobacteriati</taxon>
        <taxon>Methanobacteriota</taxon>
        <taxon>Stenosarchaea group</taxon>
        <taxon>Halobacteria</taxon>
        <taxon>Halobacteriales</taxon>
        <taxon>Haloferacaceae</taxon>
        <taxon>Halorubrum</taxon>
    </lineage>
</organism>
<keyword evidence="3" id="KW-1185">Reference proteome</keyword>
<keyword evidence="1" id="KW-1133">Transmembrane helix</keyword>
<feature type="transmembrane region" description="Helical" evidence="1">
    <location>
        <begin position="35"/>
        <end position="52"/>
    </location>
</feature>
<evidence type="ECO:0000313" key="2">
    <source>
        <dbReference type="EMBL" id="MFC7323232.1"/>
    </source>
</evidence>
<proteinExistence type="predicted"/>
<dbReference type="Proteomes" id="UP001596545">
    <property type="component" value="Unassembled WGS sequence"/>
</dbReference>
<gene>
    <name evidence="2" type="ORF">ACFQMF_01430</name>
</gene>
<dbReference type="AlphaFoldDB" id="A0ABD6AH10"/>
<name>A0ABD6AH10_9EURY</name>
<protein>
    <submittedName>
        <fullName evidence="2">Uncharacterized protein</fullName>
    </submittedName>
</protein>